<dbReference type="OrthoDB" id="194358at2759"/>
<dbReference type="SUPFAM" id="SSF48403">
    <property type="entry name" value="Ankyrin repeat"/>
    <property type="match status" value="1"/>
</dbReference>
<dbReference type="PROSITE" id="PS50088">
    <property type="entry name" value="ANK_REPEAT"/>
    <property type="match status" value="1"/>
</dbReference>
<dbReference type="Gene3D" id="1.25.40.20">
    <property type="entry name" value="Ankyrin repeat-containing domain"/>
    <property type="match status" value="1"/>
</dbReference>
<dbReference type="Proteomes" id="UP000245609">
    <property type="component" value="Unassembled WGS sequence"/>
</dbReference>
<accession>A0A2T9Y1L8</accession>
<keyword evidence="1" id="KW-0040">ANK repeat</keyword>
<evidence type="ECO:0000313" key="2">
    <source>
        <dbReference type="EMBL" id="PVU86207.1"/>
    </source>
</evidence>
<sequence length="193" mass="22411">MSSEAVKLFSNAHKFIPSYKKAGFELYKIVANKRADLSHMISSQIEFLINEGQTELEKLSISKVKNFKRADTTFKNGAVENNLELLTCILDNRFDIEIYSDYETDCDINYFLELASDCEHPNIDKLFLDRGADVRADEDYFLRLASQEGHLGVVRLLLKRGADIHTKNEAPLRLFKRMKRDDTVEYFTKYHSR</sequence>
<comment type="caution">
    <text evidence="2">The sequence shown here is derived from an EMBL/GenBank/DDBJ whole genome shotgun (WGS) entry which is preliminary data.</text>
</comment>
<organism evidence="2 3">
    <name type="scientific">Smittium megazygosporum</name>
    <dbReference type="NCBI Taxonomy" id="133381"/>
    <lineage>
        <taxon>Eukaryota</taxon>
        <taxon>Fungi</taxon>
        <taxon>Fungi incertae sedis</taxon>
        <taxon>Zoopagomycota</taxon>
        <taxon>Kickxellomycotina</taxon>
        <taxon>Harpellomycetes</taxon>
        <taxon>Harpellales</taxon>
        <taxon>Legeriomycetaceae</taxon>
        <taxon>Smittium</taxon>
    </lineage>
</organism>
<evidence type="ECO:0000313" key="3">
    <source>
        <dbReference type="Proteomes" id="UP000245609"/>
    </source>
</evidence>
<dbReference type="InterPro" id="IPR002110">
    <property type="entry name" value="Ankyrin_rpt"/>
</dbReference>
<protein>
    <submittedName>
        <fullName evidence="2">Uncharacterized protein</fullName>
    </submittedName>
</protein>
<feature type="repeat" description="ANK" evidence="1">
    <location>
        <begin position="137"/>
        <end position="169"/>
    </location>
</feature>
<name>A0A2T9Y1L8_9FUNG</name>
<dbReference type="EMBL" id="MBFS01003520">
    <property type="protein sequence ID" value="PVU86207.1"/>
    <property type="molecule type" value="Genomic_DNA"/>
</dbReference>
<dbReference type="AlphaFoldDB" id="A0A2T9Y1L8"/>
<dbReference type="PROSITE" id="PS50297">
    <property type="entry name" value="ANK_REP_REGION"/>
    <property type="match status" value="1"/>
</dbReference>
<proteinExistence type="predicted"/>
<dbReference type="Pfam" id="PF00023">
    <property type="entry name" value="Ank"/>
    <property type="match status" value="1"/>
</dbReference>
<gene>
    <name evidence="2" type="ORF">BB560_006794</name>
</gene>
<evidence type="ECO:0000256" key="1">
    <source>
        <dbReference type="PROSITE-ProRule" id="PRU00023"/>
    </source>
</evidence>
<dbReference type="InterPro" id="IPR036770">
    <property type="entry name" value="Ankyrin_rpt-contain_sf"/>
</dbReference>
<keyword evidence="3" id="KW-1185">Reference proteome</keyword>
<reference evidence="2 3" key="1">
    <citation type="journal article" date="2018" name="MBio">
        <title>Comparative Genomics Reveals the Core Gene Toolbox for the Fungus-Insect Symbiosis.</title>
        <authorList>
            <person name="Wang Y."/>
            <person name="Stata M."/>
            <person name="Wang W."/>
            <person name="Stajich J.E."/>
            <person name="White M.M."/>
            <person name="Moncalvo J.M."/>
        </authorList>
    </citation>
    <scope>NUCLEOTIDE SEQUENCE [LARGE SCALE GENOMIC DNA]</scope>
    <source>
        <strain evidence="2 3">SC-DP-2</strain>
    </source>
</reference>